<reference evidence="1" key="1">
    <citation type="submission" date="2022-07" db="EMBL/GenBank/DDBJ databases">
        <title>Phylogenomic reconstructions and comparative analyses of Kickxellomycotina fungi.</title>
        <authorList>
            <person name="Reynolds N.K."/>
            <person name="Stajich J.E."/>
            <person name="Barry K."/>
            <person name="Grigoriev I.V."/>
            <person name="Crous P."/>
            <person name="Smith M.E."/>
        </authorList>
    </citation>
    <scope>NUCLEOTIDE SEQUENCE</scope>
    <source>
        <strain evidence="1">NRRL 5244</strain>
    </source>
</reference>
<accession>A0ACC1J5W3</accession>
<keyword evidence="2" id="KW-1185">Reference proteome</keyword>
<feature type="non-terminal residue" evidence="1">
    <location>
        <position position="616"/>
    </location>
</feature>
<name>A0ACC1J5W3_9FUNG</name>
<organism evidence="1 2">
    <name type="scientific">Linderina macrospora</name>
    <dbReference type="NCBI Taxonomy" id="4868"/>
    <lineage>
        <taxon>Eukaryota</taxon>
        <taxon>Fungi</taxon>
        <taxon>Fungi incertae sedis</taxon>
        <taxon>Zoopagomycota</taxon>
        <taxon>Kickxellomycotina</taxon>
        <taxon>Kickxellomycetes</taxon>
        <taxon>Kickxellales</taxon>
        <taxon>Kickxellaceae</taxon>
        <taxon>Linderina</taxon>
    </lineage>
</organism>
<evidence type="ECO:0000313" key="2">
    <source>
        <dbReference type="Proteomes" id="UP001150603"/>
    </source>
</evidence>
<sequence>MGDARDFPTLCPFPQAPQTSGTDCMTAEWGQFMGAKVGLLKVSAAEVRDMHASPATSWVIVDDMVFDVSVYVRHATDEIVVNGTRQANRQLRPENMFLPEALTNLFVERAGRDISDAFHSLDIDDVLYKACMVELFLRGTTQTAKSPFACANTNVVAWVTFGLYFLVLFARLATAEIYGCLRARKAVMASQTIDDDTFGSDCGSVPDEHCLEAGKTSAPRCIVVVPCFREGMGTLARTLQGVARSMHGGANTLLWIISDGDAATLTDILTIVAHSGRGSDAKFYGAYGATNASGYASARVFGGVYECGRHRIPYVVTAKDAYQGRVDTLMLVMNFFRSVASSPRATPHKPSPPPPATQSLPPRQTVFLEEEVEARMEALGHAPALADYCLLLDAGVQIDPLAITQFVARMERCNNIVALSGTVYPLGRATSLLHILQFFEQYMQHFVAPVCESLAGTTCPLNQLFTMYRVRLSDGAPCLGDERLAGGMAELLKRPVKWRHLAWPANDCLLAPRLARRFPDYRWAFEPNARAEAELAKHDMVAIDPYERQWFRSRLATLLDMLRGRIPHRTWPVVISHLIFPFIVPAAACMLYLEIVISFFGDNPAIVVSELTGAFV</sequence>
<evidence type="ECO:0000313" key="1">
    <source>
        <dbReference type="EMBL" id="KAJ1938968.1"/>
    </source>
</evidence>
<protein>
    <submittedName>
        <fullName evidence="1">Uncharacterized protein</fullName>
    </submittedName>
</protein>
<gene>
    <name evidence="1" type="ORF">FBU59_004279</name>
</gene>
<proteinExistence type="predicted"/>
<dbReference type="Proteomes" id="UP001150603">
    <property type="component" value="Unassembled WGS sequence"/>
</dbReference>
<dbReference type="EMBL" id="JANBPW010002999">
    <property type="protein sequence ID" value="KAJ1938968.1"/>
    <property type="molecule type" value="Genomic_DNA"/>
</dbReference>
<comment type="caution">
    <text evidence="1">The sequence shown here is derived from an EMBL/GenBank/DDBJ whole genome shotgun (WGS) entry which is preliminary data.</text>
</comment>